<gene>
    <name evidence="13" type="ORF">GJW-30_1_01733</name>
</gene>
<keyword evidence="6 8" id="KW-0472">Membrane</keyword>
<accession>A0A0S3PTI1</accession>
<feature type="domain" description="TonB-dependent receptor-like beta-barrel" evidence="11">
    <location>
        <begin position="267"/>
        <end position="693"/>
    </location>
</feature>
<dbReference type="EMBL" id="AP014946">
    <property type="protein sequence ID" value="BAT59202.1"/>
    <property type="molecule type" value="Genomic_DNA"/>
</dbReference>
<dbReference type="InterPro" id="IPR037066">
    <property type="entry name" value="Plug_dom_sf"/>
</dbReference>
<keyword evidence="4 8" id="KW-0812">Transmembrane</keyword>
<dbReference type="Pfam" id="PF00593">
    <property type="entry name" value="TonB_dep_Rec_b-barrel"/>
    <property type="match status" value="1"/>
</dbReference>
<dbReference type="InterPro" id="IPR039426">
    <property type="entry name" value="TonB-dep_rcpt-like"/>
</dbReference>
<evidence type="ECO:0000313" key="13">
    <source>
        <dbReference type="EMBL" id="BAT59202.1"/>
    </source>
</evidence>
<dbReference type="Gene3D" id="2.40.170.20">
    <property type="entry name" value="TonB-dependent receptor, beta-barrel domain"/>
    <property type="match status" value="1"/>
</dbReference>
<evidence type="ECO:0000256" key="1">
    <source>
        <dbReference type="ARBA" id="ARBA00004571"/>
    </source>
</evidence>
<evidence type="ECO:0000256" key="2">
    <source>
        <dbReference type="ARBA" id="ARBA00022448"/>
    </source>
</evidence>
<protein>
    <submittedName>
        <fullName evidence="13">Putative TonB-dependent receptor</fullName>
    </submittedName>
</protein>
<dbReference type="GO" id="GO:0009279">
    <property type="term" value="C:cell outer membrane"/>
    <property type="evidence" value="ECO:0007669"/>
    <property type="project" value="UniProtKB-SubCell"/>
</dbReference>
<dbReference type="InterPro" id="IPR036942">
    <property type="entry name" value="Beta-barrel_TonB_sf"/>
</dbReference>
<evidence type="ECO:0000256" key="4">
    <source>
        <dbReference type="ARBA" id="ARBA00022692"/>
    </source>
</evidence>
<dbReference type="Proteomes" id="UP000236884">
    <property type="component" value="Chromosome"/>
</dbReference>
<dbReference type="GO" id="GO:0044718">
    <property type="term" value="P:siderophore transmembrane transport"/>
    <property type="evidence" value="ECO:0007669"/>
    <property type="project" value="TreeGrafter"/>
</dbReference>
<feature type="compositionally biased region" description="Pro residues" evidence="10">
    <location>
        <begin position="66"/>
        <end position="75"/>
    </location>
</feature>
<sequence length="724" mass="77466">MRQVWGFRAAVSVGAMVAAVTSFEDARAQNALPEVVVSAPSPIARRAPAAKPAPPARRERVRVTPRPQPAPPPPSAAETATFAPVTVLSGQEIQQQPGATLGDTVFNLPGVTGNSFAPGASRPVIRGLDNARVRVQENGVSSMDVSTISEDHVVPIDPLASDKLEIIRGPATLRWGPQAIGGVVAASNNRIPDPSMPLGFSLVTKTALSSVDRGVEGAVVVENRNQDYGVHGDYYRRSTGDYAIPGGRQANTAVESEGMAVGATRYFKDGFIGVSISHVNSLYGIPGIEAAETRTRIDMEQTKLTTRGEFRTGGTIVDTVRFWLGGANYKHDERATIDGPERVMATFRNREVEGRTEFQFVPVATALGELNTAIGIQGGHAALGTSGEAGSLLAPADTTRLATYIFNELTVSPTVRFQAAARVGQQRVTGTAATFPGDFLPDGNAVEEARRVRNFTPGSVSFAALKDIGWGVVARGSISYSQRAPEAQELFSKGPHEASGTFEIGNVALNKESATSFEVGLAKKTGTLRFDASLYHTQYAGFIYKRLPGNTCGEEFDTCAPGPGEEFRQVAFDQKDARFTGAEVAAQLDLLPIAGGTFGIEGQYDFVHARFTDGTNVPRMPPQRLGGGVYWGDGNWRTRVFLLHAFAQNDIGADELTTTPGYNLLNASISYTRRFAPNDIVKEMTVGLVGTNLLDEDIRNSVSFKKDEVLLPGRGVRAFATLRF</sequence>
<name>A0A0S3PTI1_9BRAD</name>
<keyword evidence="2 8" id="KW-0813">Transport</keyword>
<evidence type="ECO:0000256" key="3">
    <source>
        <dbReference type="ARBA" id="ARBA00022452"/>
    </source>
</evidence>
<keyword evidence="5 9" id="KW-0798">TonB box</keyword>
<keyword evidence="7 8" id="KW-0998">Cell outer membrane</keyword>
<dbReference type="KEGG" id="vgo:GJW-30_1_01733"/>
<evidence type="ECO:0000256" key="7">
    <source>
        <dbReference type="ARBA" id="ARBA00023237"/>
    </source>
</evidence>
<evidence type="ECO:0000256" key="5">
    <source>
        <dbReference type="ARBA" id="ARBA00023077"/>
    </source>
</evidence>
<organism evidence="13 14">
    <name type="scientific">Variibacter gotjawalensis</name>
    <dbReference type="NCBI Taxonomy" id="1333996"/>
    <lineage>
        <taxon>Bacteria</taxon>
        <taxon>Pseudomonadati</taxon>
        <taxon>Pseudomonadota</taxon>
        <taxon>Alphaproteobacteria</taxon>
        <taxon>Hyphomicrobiales</taxon>
        <taxon>Nitrobacteraceae</taxon>
        <taxon>Variibacter</taxon>
    </lineage>
</organism>
<dbReference type="GO" id="GO:0015344">
    <property type="term" value="F:siderophore uptake transmembrane transporter activity"/>
    <property type="evidence" value="ECO:0007669"/>
    <property type="project" value="TreeGrafter"/>
</dbReference>
<evidence type="ECO:0000259" key="12">
    <source>
        <dbReference type="Pfam" id="PF07715"/>
    </source>
</evidence>
<evidence type="ECO:0000256" key="9">
    <source>
        <dbReference type="RuleBase" id="RU003357"/>
    </source>
</evidence>
<dbReference type="PROSITE" id="PS52016">
    <property type="entry name" value="TONB_DEPENDENT_REC_3"/>
    <property type="match status" value="1"/>
</dbReference>
<evidence type="ECO:0000256" key="10">
    <source>
        <dbReference type="SAM" id="MobiDB-lite"/>
    </source>
</evidence>
<dbReference type="Pfam" id="PF07715">
    <property type="entry name" value="Plug"/>
    <property type="match status" value="1"/>
</dbReference>
<evidence type="ECO:0000256" key="8">
    <source>
        <dbReference type="PROSITE-ProRule" id="PRU01360"/>
    </source>
</evidence>
<dbReference type="SUPFAM" id="SSF56935">
    <property type="entry name" value="Porins"/>
    <property type="match status" value="1"/>
</dbReference>
<dbReference type="InterPro" id="IPR000531">
    <property type="entry name" value="Beta-barrel_TonB"/>
</dbReference>
<keyword evidence="13" id="KW-0675">Receptor</keyword>
<dbReference type="RefSeq" id="WP_245408697.1">
    <property type="nucleotide sequence ID" value="NZ_AP014946.1"/>
</dbReference>
<reference evidence="13 14" key="1">
    <citation type="submission" date="2015-08" db="EMBL/GenBank/DDBJ databases">
        <title>Investigation of the bacterial diversity of lava forest soil.</title>
        <authorList>
            <person name="Lee J.S."/>
        </authorList>
    </citation>
    <scope>NUCLEOTIDE SEQUENCE [LARGE SCALE GENOMIC DNA]</scope>
    <source>
        <strain evidence="13 14">GJW-30</strain>
    </source>
</reference>
<comment type="subcellular location">
    <subcellularLocation>
        <location evidence="1 8">Cell outer membrane</location>
        <topology evidence="1 8">Multi-pass membrane protein</topology>
    </subcellularLocation>
</comment>
<dbReference type="InterPro" id="IPR012910">
    <property type="entry name" value="Plug_dom"/>
</dbReference>
<evidence type="ECO:0000313" key="14">
    <source>
        <dbReference type="Proteomes" id="UP000236884"/>
    </source>
</evidence>
<dbReference type="AlphaFoldDB" id="A0A0S3PTI1"/>
<proteinExistence type="inferred from homology"/>
<keyword evidence="14" id="KW-1185">Reference proteome</keyword>
<evidence type="ECO:0000259" key="11">
    <source>
        <dbReference type="Pfam" id="PF00593"/>
    </source>
</evidence>
<feature type="domain" description="TonB-dependent receptor plug" evidence="12">
    <location>
        <begin position="82"/>
        <end position="183"/>
    </location>
</feature>
<dbReference type="PANTHER" id="PTHR30069">
    <property type="entry name" value="TONB-DEPENDENT OUTER MEMBRANE RECEPTOR"/>
    <property type="match status" value="1"/>
</dbReference>
<dbReference type="Gene3D" id="2.170.130.10">
    <property type="entry name" value="TonB-dependent receptor, plug domain"/>
    <property type="match status" value="1"/>
</dbReference>
<evidence type="ECO:0000256" key="6">
    <source>
        <dbReference type="ARBA" id="ARBA00023136"/>
    </source>
</evidence>
<comment type="similarity">
    <text evidence="8 9">Belongs to the TonB-dependent receptor family.</text>
</comment>
<keyword evidence="3 8" id="KW-1134">Transmembrane beta strand</keyword>
<dbReference type="PANTHER" id="PTHR30069:SF40">
    <property type="entry name" value="TONB-DEPENDENT RECEPTOR NMB0964-RELATED"/>
    <property type="match status" value="1"/>
</dbReference>
<feature type="region of interest" description="Disordered" evidence="10">
    <location>
        <begin position="43"/>
        <end position="78"/>
    </location>
</feature>